<evidence type="ECO:0000259" key="3">
    <source>
        <dbReference type="Pfam" id="PF22725"/>
    </source>
</evidence>
<evidence type="ECO:0000313" key="5">
    <source>
        <dbReference type="Proteomes" id="UP000271925"/>
    </source>
</evidence>
<dbReference type="Gene3D" id="3.40.50.720">
    <property type="entry name" value="NAD(P)-binding Rossmann-like Domain"/>
    <property type="match status" value="1"/>
</dbReference>
<keyword evidence="5" id="KW-1185">Reference proteome</keyword>
<protein>
    <submittedName>
        <fullName evidence="4">Gfo/Idh/MocA family oxidoreductase</fullName>
    </submittedName>
</protein>
<dbReference type="InterPro" id="IPR055170">
    <property type="entry name" value="GFO_IDH_MocA-like_dom"/>
</dbReference>
<accession>A0A3P1C3H8</accession>
<gene>
    <name evidence="4" type="ORF">EHT25_07580</name>
</gene>
<evidence type="ECO:0000259" key="2">
    <source>
        <dbReference type="Pfam" id="PF01408"/>
    </source>
</evidence>
<dbReference type="SUPFAM" id="SSF55347">
    <property type="entry name" value="Glyceraldehyde-3-phosphate dehydrogenase-like, C-terminal domain"/>
    <property type="match status" value="1"/>
</dbReference>
<dbReference type="InterPro" id="IPR050463">
    <property type="entry name" value="Gfo/Idh/MocA_oxidrdct_glycsds"/>
</dbReference>
<feature type="domain" description="Gfo/Idh/MocA-like oxidoreductase N-terminal" evidence="2">
    <location>
        <begin position="4"/>
        <end position="124"/>
    </location>
</feature>
<dbReference type="AlphaFoldDB" id="A0A3P1C3H8"/>
<sequence length="326" mass="36665">MDQIKWGIIGCGNVTEVKSGPAFNKVPNSSLVAVMRRDGEQAADYAMRHGVPKWYDDVDDLINDPEVNAVYIATPPDVHTDYAIRAMKAGKPVYIEKPMARNWKECDEIIQKGKESGLPVFVAFYRRSLPYFLKVKELIDTKAIGDIRVVNIQLHWQPYAEEVGENPKPRWRVFPEISGGGHFHDLASHQFDFLEFALGPIKTAKGFARNQAGLYEADDVVVANFEFESGVLGTGSWCYTVNKEQRIDEAQLIGSEGKITFHYFEKFTIKVETAAGVEEYHLPYPPHVQQPMIEEIVKELRGEGKSPSTGETGGRANLIMDWITAK</sequence>
<feature type="domain" description="GFO/IDH/MocA-like oxidoreductase" evidence="3">
    <location>
        <begin position="132"/>
        <end position="259"/>
    </location>
</feature>
<dbReference type="GO" id="GO:0000166">
    <property type="term" value="F:nucleotide binding"/>
    <property type="evidence" value="ECO:0007669"/>
    <property type="project" value="InterPro"/>
</dbReference>
<dbReference type="Pfam" id="PF01408">
    <property type="entry name" value="GFO_IDH_MocA"/>
    <property type="match status" value="1"/>
</dbReference>
<dbReference type="GO" id="GO:0016491">
    <property type="term" value="F:oxidoreductase activity"/>
    <property type="evidence" value="ECO:0007669"/>
    <property type="project" value="UniProtKB-KW"/>
</dbReference>
<dbReference type="Proteomes" id="UP000271925">
    <property type="component" value="Unassembled WGS sequence"/>
</dbReference>
<evidence type="ECO:0000313" key="4">
    <source>
        <dbReference type="EMBL" id="RRB07951.1"/>
    </source>
</evidence>
<dbReference type="Gene3D" id="3.30.360.10">
    <property type="entry name" value="Dihydrodipicolinate Reductase, domain 2"/>
    <property type="match status" value="1"/>
</dbReference>
<dbReference type="InterPro" id="IPR036291">
    <property type="entry name" value="NAD(P)-bd_dom_sf"/>
</dbReference>
<dbReference type="OrthoDB" id="9795543at2"/>
<dbReference type="EMBL" id="RQJO01000007">
    <property type="protein sequence ID" value="RRB07951.1"/>
    <property type="molecule type" value="Genomic_DNA"/>
</dbReference>
<comment type="caution">
    <text evidence="4">The sequence shown here is derived from an EMBL/GenBank/DDBJ whole genome shotgun (WGS) entry which is preliminary data.</text>
</comment>
<dbReference type="SUPFAM" id="SSF51735">
    <property type="entry name" value="NAD(P)-binding Rossmann-fold domains"/>
    <property type="match status" value="1"/>
</dbReference>
<dbReference type="PANTHER" id="PTHR43818">
    <property type="entry name" value="BCDNA.GH03377"/>
    <property type="match status" value="1"/>
</dbReference>
<organism evidence="4 5">
    <name type="scientific">Larkinella rosea</name>
    <dbReference type="NCBI Taxonomy" id="2025312"/>
    <lineage>
        <taxon>Bacteria</taxon>
        <taxon>Pseudomonadati</taxon>
        <taxon>Bacteroidota</taxon>
        <taxon>Cytophagia</taxon>
        <taxon>Cytophagales</taxon>
        <taxon>Spirosomataceae</taxon>
        <taxon>Larkinella</taxon>
    </lineage>
</organism>
<proteinExistence type="predicted"/>
<dbReference type="InterPro" id="IPR000683">
    <property type="entry name" value="Gfo/Idh/MocA-like_OxRdtase_N"/>
</dbReference>
<dbReference type="Pfam" id="PF22725">
    <property type="entry name" value="GFO_IDH_MocA_C3"/>
    <property type="match status" value="1"/>
</dbReference>
<dbReference type="PANTHER" id="PTHR43818:SF11">
    <property type="entry name" value="BCDNA.GH03377"/>
    <property type="match status" value="1"/>
</dbReference>
<evidence type="ECO:0000256" key="1">
    <source>
        <dbReference type="ARBA" id="ARBA00023002"/>
    </source>
</evidence>
<keyword evidence="1" id="KW-0560">Oxidoreductase</keyword>
<dbReference type="RefSeq" id="WP_124873557.1">
    <property type="nucleotide sequence ID" value="NZ_RQJO01000007.1"/>
</dbReference>
<reference evidence="4 5" key="1">
    <citation type="submission" date="2018-11" db="EMBL/GenBank/DDBJ databases">
        <authorList>
            <person name="Zhou Z."/>
            <person name="Wang G."/>
        </authorList>
    </citation>
    <scope>NUCLEOTIDE SEQUENCE [LARGE SCALE GENOMIC DNA]</scope>
    <source>
        <strain evidence="4 5">KCTC52004</strain>
    </source>
</reference>
<name>A0A3P1C3H8_9BACT</name>